<evidence type="ECO:0000256" key="4">
    <source>
        <dbReference type="ARBA" id="ARBA00023239"/>
    </source>
</evidence>
<dbReference type="EMBL" id="BARS01055108">
    <property type="protein sequence ID" value="GAG42915.1"/>
    <property type="molecule type" value="Genomic_DNA"/>
</dbReference>
<keyword evidence="4" id="KW-0456">Lyase</keyword>
<name>X0XIE7_9ZZZZ</name>
<gene>
    <name evidence="6" type="ORF">S01H1_81434</name>
</gene>
<evidence type="ECO:0000313" key="6">
    <source>
        <dbReference type="EMBL" id="GAG42915.1"/>
    </source>
</evidence>
<dbReference type="InterPro" id="IPR001030">
    <property type="entry name" value="Acoase/IPM_deHydtase_lsu_aba"/>
</dbReference>
<proteinExistence type="predicted"/>
<keyword evidence="1" id="KW-0479">Metal-binding</keyword>
<dbReference type="SUPFAM" id="SSF53732">
    <property type="entry name" value="Aconitase iron-sulfur domain"/>
    <property type="match status" value="1"/>
</dbReference>
<evidence type="ECO:0000259" key="5">
    <source>
        <dbReference type="Pfam" id="PF00330"/>
    </source>
</evidence>
<dbReference type="InterPro" id="IPR050067">
    <property type="entry name" value="IPM_dehydratase_rel_enz"/>
</dbReference>
<keyword evidence="3" id="KW-0411">Iron-sulfur</keyword>
<accession>X0XIE7</accession>
<dbReference type="PANTHER" id="PTHR43822:SF2">
    <property type="entry name" value="HOMOACONITASE, MITOCHONDRIAL"/>
    <property type="match status" value="1"/>
</dbReference>
<dbReference type="PRINTS" id="PR00415">
    <property type="entry name" value="ACONITASE"/>
</dbReference>
<reference evidence="6" key="1">
    <citation type="journal article" date="2014" name="Front. Microbiol.">
        <title>High frequency of phylogenetically diverse reductive dehalogenase-homologous genes in deep subseafloor sedimentary metagenomes.</title>
        <authorList>
            <person name="Kawai M."/>
            <person name="Futagami T."/>
            <person name="Toyoda A."/>
            <person name="Takaki Y."/>
            <person name="Nishi S."/>
            <person name="Hori S."/>
            <person name="Arai W."/>
            <person name="Tsubouchi T."/>
            <person name="Morono Y."/>
            <person name="Uchiyama I."/>
            <person name="Ito T."/>
            <person name="Fujiyama A."/>
            <person name="Inagaki F."/>
            <person name="Takami H."/>
        </authorList>
    </citation>
    <scope>NUCLEOTIDE SEQUENCE</scope>
    <source>
        <strain evidence="6">Expedition CK06-06</strain>
    </source>
</reference>
<evidence type="ECO:0000256" key="3">
    <source>
        <dbReference type="ARBA" id="ARBA00023014"/>
    </source>
</evidence>
<comment type="caution">
    <text evidence="6">The sequence shown here is derived from an EMBL/GenBank/DDBJ whole genome shotgun (WGS) entry which is preliminary data.</text>
</comment>
<evidence type="ECO:0000256" key="1">
    <source>
        <dbReference type="ARBA" id="ARBA00022723"/>
    </source>
</evidence>
<dbReference type="Pfam" id="PF00330">
    <property type="entry name" value="Aconitase"/>
    <property type="match status" value="1"/>
</dbReference>
<dbReference type="InterPro" id="IPR036008">
    <property type="entry name" value="Aconitase_4Fe-4S_dom"/>
</dbReference>
<feature type="domain" description="Aconitase/3-isopropylmalate dehydratase large subunit alpha/beta/alpha" evidence="5">
    <location>
        <begin position="19"/>
        <end position="210"/>
    </location>
</feature>
<dbReference type="GO" id="GO:0016829">
    <property type="term" value="F:lyase activity"/>
    <property type="evidence" value="ECO:0007669"/>
    <property type="project" value="UniProtKB-KW"/>
</dbReference>
<dbReference type="PANTHER" id="PTHR43822">
    <property type="entry name" value="HOMOACONITASE, MITOCHONDRIAL-RELATED"/>
    <property type="match status" value="1"/>
</dbReference>
<keyword evidence="2" id="KW-0408">Iron</keyword>
<dbReference type="AlphaFoldDB" id="X0XIE7"/>
<organism evidence="6">
    <name type="scientific">marine sediment metagenome</name>
    <dbReference type="NCBI Taxonomy" id="412755"/>
    <lineage>
        <taxon>unclassified sequences</taxon>
        <taxon>metagenomes</taxon>
        <taxon>ecological metagenomes</taxon>
    </lineage>
</organism>
<dbReference type="GO" id="GO:0051536">
    <property type="term" value="F:iron-sulfur cluster binding"/>
    <property type="evidence" value="ECO:0007669"/>
    <property type="project" value="UniProtKB-KW"/>
</dbReference>
<sequence>MFLDHAAPSPARELSNGHVFLRTFAGEKGIVLSDIDQGVCHQIIAESLANPGDIIIGADSHTVTAGALGTFATGMGSTDTAVAMALGKTWLRVPETIKVVVNGRFTQGVYAKDLILHLIGRIGADGATYEALEFSGEAITTMPMSERLTTANMVVEAGAKVGLFPSDNVTESYLSSRGRGERYIALSPDPDATYESTIEIDAAQLEPTVS</sequence>
<protein>
    <recommendedName>
        <fullName evidence="5">Aconitase/3-isopropylmalate dehydratase large subunit alpha/beta/alpha domain-containing protein</fullName>
    </recommendedName>
</protein>
<dbReference type="InterPro" id="IPR015931">
    <property type="entry name" value="Acnase/IPM_dHydase_lsu_aba_1/3"/>
</dbReference>
<feature type="non-terminal residue" evidence="6">
    <location>
        <position position="210"/>
    </location>
</feature>
<dbReference type="GO" id="GO:0046872">
    <property type="term" value="F:metal ion binding"/>
    <property type="evidence" value="ECO:0007669"/>
    <property type="project" value="UniProtKB-KW"/>
</dbReference>
<evidence type="ECO:0000256" key="2">
    <source>
        <dbReference type="ARBA" id="ARBA00023004"/>
    </source>
</evidence>
<dbReference type="Gene3D" id="3.30.499.10">
    <property type="entry name" value="Aconitase, domain 3"/>
    <property type="match status" value="1"/>
</dbReference>
<dbReference type="GO" id="GO:0043436">
    <property type="term" value="P:oxoacid metabolic process"/>
    <property type="evidence" value="ECO:0007669"/>
    <property type="project" value="UniProtKB-ARBA"/>
</dbReference>